<dbReference type="Gene3D" id="3.90.930.1">
    <property type="match status" value="1"/>
</dbReference>
<protein>
    <submittedName>
        <fullName evidence="1">Uncharacterized protein</fullName>
    </submittedName>
</protein>
<gene>
    <name evidence="1" type="ORF">OU798_14935</name>
</gene>
<evidence type="ECO:0000313" key="2">
    <source>
        <dbReference type="Proteomes" id="UP001145087"/>
    </source>
</evidence>
<proteinExistence type="predicted"/>
<accession>A0A9X3J6N7</accession>
<sequence length="280" mass="32742">MKNILKIACVILIFCCVACSIFEDDESFDYSDIDYLFGVEESGRLKKELHYSGTEDETVNTDIEFIYINDKLIKKVYTDHRWNEPFILQKDTFLYADGKLIQMLHYFRRGEVSSPLIVSEIYTYSYPGENTMIEVVREETGELDDSVKYIYSGDLLIEERHNNHLGEWGSKYEYNADGKLYKSSDLDGRNLTINYFDENGLLKSSASIDNDGINVLIAISYERETKGDRLVLRKYIKDIRVNTVEPILRGQKTFENGKLVEQVIYHSSFISDQCYRYKYY</sequence>
<comment type="caution">
    <text evidence="1">The sequence shown here is derived from an EMBL/GenBank/DDBJ whole genome shotgun (WGS) entry which is preliminary data.</text>
</comment>
<dbReference type="EMBL" id="JAPOHD010000028">
    <property type="protein sequence ID" value="MCY1721648.1"/>
    <property type="molecule type" value="Genomic_DNA"/>
</dbReference>
<organism evidence="1 2">
    <name type="scientific">Draconibacterium aestuarii</name>
    <dbReference type="NCBI Taxonomy" id="2998507"/>
    <lineage>
        <taxon>Bacteria</taxon>
        <taxon>Pseudomonadati</taxon>
        <taxon>Bacteroidota</taxon>
        <taxon>Bacteroidia</taxon>
        <taxon>Marinilabiliales</taxon>
        <taxon>Prolixibacteraceae</taxon>
        <taxon>Draconibacterium</taxon>
    </lineage>
</organism>
<dbReference type="RefSeq" id="WP_343333979.1">
    <property type="nucleotide sequence ID" value="NZ_JAPOHD010000028.1"/>
</dbReference>
<name>A0A9X3J6N7_9BACT</name>
<dbReference type="Proteomes" id="UP001145087">
    <property type="component" value="Unassembled WGS sequence"/>
</dbReference>
<dbReference type="AlphaFoldDB" id="A0A9X3J6N7"/>
<evidence type="ECO:0000313" key="1">
    <source>
        <dbReference type="EMBL" id="MCY1721648.1"/>
    </source>
</evidence>
<keyword evidence="2" id="KW-1185">Reference proteome</keyword>
<reference evidence="1" key="1">
    <citation type="submission" date="2022-11" db="EMBL/GenBank/DDBJ databases">
        <title>Marilongibacter aestuarii gen. nov., sp. nov., isolated from tidal flat sediment.</title>
        <authorList>
            <person name="Jiayan W."/>
        </authorList>
    </citation>
    <scope>NUCLEOTIDE SEQUENCE</scope>
    <source>
        <strain evidence="1">Z1-6</strain>
    </source>
</reference>